<gene>
    <name evidence="3" type="ORF">FGRAMPH1_01T10637</name>
</gene>
<reference key="3">
    <citation type="submission" date="2014-02" db="EMBL/GenBank/DDBJ databases">
        <title>A revised Fusarium graminearum genomic reference sequence using whole shotgun re-sequencing.</title>
        <authorList>
            <person name="King R."/>
            <person name="Urban M."/>
            <person name="Hassani-Pak K."/>
            <person name="Hammond-Kosack K."/>
        </authorList>
    </citation>
    <scope>NUCLEOTIDE SEQUENCE</scope>
    <source>
        <strain>PH-1</strain>
    </source>
</reference>
<dbReference type="EnsemblFungi" id="CEF77121">
    <property type="protein sequence ID" value="CEF77121"/>
    <property type="gene ID" value="FGRRES_16984"/>
</dbReference>
<sequence>MASSLPTFPRVVFTIIEPISLVAGFVGAVIDPAWFMNEQVPQSNVINPSGNSIMVTWQLGNLYLLLGFLGIAILSTTNEIRVVRAYLVALWLGDIGHVGFSYYGLGWDMSMSPMKWNAVTWGNIAMTLFLFFTRTAYFTGLFGTDHVKPFTSKKAI</sequence>
<evidence type="ECO:0000313" key="5">
    <source>
        <dbReference type="Proteomes" id="UP000070720"/>
    </source>
</evidence>
<keyword evidence="1" id="KW-0812">Transmembrane</keyword>
<keyword evidence="1" id="KW-1133">Transmembrane helix</keyword>
<feature type="transmembrane region" description="Helical" evidence="1">
    <location>
        <begin position="124"/>
        <end position="144"/>
    </location>
</feature>
<evidence type="ECO:0000259" key="2">
    <source>
        <dbReference type="Pfam" id="PF24803"/>
    </source>
</evidence>
<dbReference type="AlphaFoldDB" id="A0A0E0S0U6"/>
<protein>
    <submittedName>
        <fullName evidence="3">Chromosome 2, complete genome</fullName>
    </submittedName>
</protein>
<proteinExistence type="predicted"/>
<reference evidence="4 5" key="1">
    <citation type="journal article" date="2007" name="Science">
        <title>The Fusarium graminearum genome reveals a link between localized polymorphism and pathogen specialization.</title>
        <authorList>
            <person name="Cuomo C.A."/>
            <person name="Gueldener U."/>
            <person name="Xu J.-R."/>
            <person name="Trail F."/>
            <person name="Turgeon B.G."/>
            <person name="Di Pietro A."/>
            <person name="Walton J.D."/>
            <person name="Ma L.-J."/>
            <person name="Baker S.E."/>
            <person name="Rep M."/>
            <person name="Adam G."/>
            <person name="Antoniw J."/>
            <person name="Baldwin T."/>
            <person name="Calvo S.E."/>
            <person name="Chang Y.-L."/>
            <person name="DeCaprio D."/>
            <person name="Gale L.R."/>
            <person name="Gnerre S."/>
            <person name="Goswami R.S."/>
            <person name="Hammond-Kosack K."/>
            <person name="Harris L.J."/>
            <person name="Hilburn K."/>
            <person name="Kennell J.C."/>
            <person name="Kroken S."/>
            <person name="Magnuson J.K."/>
            <person name="Mannhaupt G."/>
            <person name="Mauceli E.W."/>
            <person name="Mewes H.-W."/>
            <person name="Mitterbauer R."/>
            <person name="Muehlbauer G."/>
            <person name="Muensterkoetter M."/>
            <person name="Nelson D."/>
            <person name="O'Donnell K."/>
            <person name="Ouellet T."/>
            <person name="Qi W."/>
            <person name="Quesneville H."/>
            <person name="Roncero M.I.G."/>
            <person name="Seong K.-Y."/>
            <person name="Tetko I.V."/>
            <person name="Urban M."/>
            <person name="Waalwijk C."/>
            <person name="Ward T.J."/>
            <person name="Yao J."/>
            <person name="Birren B.W."/>
            <person name="Kistler H.C."/>
        </authorList>
    </citation>
    <scope>NUCLEOTIDE SEQUENCE [LARGE SCALE GENOMIC DNA]</scope>
    <source>
        <strain evidence="5">ATCC MYA-4620 / CBS 123657 / FGSC 9075 / NRRL 31084 / PH-1</strain>
        <strain evidence="4">PH-1 / ATCC MYA-4620 / FGSC 9075 / NRRL 31084</strain>
    </source>
</reference>
<reference evidence="3 5" key="4">
    <citation type="journal article" date="2015" name="BMC Genomics">
        <title>The completed genome sequence of the pathogenic ascomycete fungus Fusarium graminearum.</title>
        <authorList>
            <person name="King R."/>
            <person name="Urban M."/>
            <person name="Hammond-Kosack M.C."/>
            <person name="Hassani-Pak K."/>
            <person name="Hammond-Kosack K.E."/>
        </authorList>
    </citation>
    <scope>NUCLEOTIDE SEQUENCE [LARGE SCALE GENOMIC DNA]</scope>
    <source>
        <strain evidence="5">ATCC MYA-4620 / CBS 123657 / FGSC 9075 / NRRL 31084 / PH-1</strain>
        <strain evidence="3">PH-1</strain>
    </source>
</reference>
<dbReference type="Proteomes" id="UP000070720">
    <property type="component" value="Chromosome 2"/>
</dbReference>
<feature type="transmembrane region" description="Helical" evidence="1">
    <location>
        <begin position="12"/>
        <end position="35"/>
    </location>
</feature>
<evidence type="ECO:0000313" key="4">
    <source>
        <dbReference type="EnsemblFungi" id="CEF77121"/>
    </source>
</evidence>
<dbReference type="Pfam" id="PF24803">
    <property type="entry name" value="DUF7704"/>
    <property type="match status" value="1"/>
</dbReference>
<evidence type="ECO:0000256" key="1">
    <source>
        <dbReference type="SAM" id="Phobius"/>
    </source>
</evidence>
<feature type="transmembrane region" description="Helical" evidence="1">
    <location>
        <begin position="86"/>
        <end position="104"/>
    </location>
</feature>
<reference evidence="4" key="5">
    <citation type="submission" date="2017-01" db="UniProtKB">
        <authorList>
            <consortium name="EnsemblFungi"/>
        </authorList>
    </citation>
    <scope>IDENTIFICATION</scope>
    <source>
        <strain evidence="4">PH-1 / ATCC MYA-4620 / FGSC 9075 / NRRL 31084</strain>
    </source>
</reference>
<reference evidence="4 5" key="2">
    <citation type="journal article" date="2010" name="Nature">
        <title>Comparative genomics reveals mobile pathogenicity chromosomes in Fusarium.</title>
        <authorList>
            <person name="Ma L.J."/>
            <person name="van der Does H.C."/>
            <person name="Borkovich K.A."/>
            <person name="Coleman J.J."/>
            <person name="Daboussi M.J."/>
            <person name="Di Pietro A."/>
            <person name="Dufresne M."/>
            <person name="Freitag M."/>
            <person name="Grabherr M."/>
            <person name="Henrissat B."/>
            <person name="Houterman P.M."/>
            <person name="Kang S."/>
            <person name="Shim W.B."/>
            <person name="Woloshuk C."/>
            <person name="Xie X."/>
            <person name="Xu J.R."/>
            <person name="Antoniw J."/>
            <person name="Baker S.E."/>
            <person name="Bluhm B.H."/>
            <person name="Breakspear A."/>
            <person name="Brown D.W."/>
            <person name="Butchko R.A."/>
            <person name="Chapman S."/>
            <person name="Coulson R."/>
            <person name="Coutinho P.M."/>
            <person name="Danchin E.G."/>
            <person name="Diener A."/>
            <person name="Gale L.R."/>
            <person name="Gardiner D.M."/>
            <person name="Goff S."/>
            <person name="Hammond-Kosack K.E."/>
            <person name="Hilburn K."/>
            <person name="Hua-Van A."/>
            <person name="Jonkers W."/>
            <person name="Kazan K."/>
            <person name="Kodira C.D."/>
            <person name="Koehrsen M."/>
            <person name="Kumar L."/>
            <person name="Lee Y.H."/>
            <person name="Li L."/>
            <person name="Manners J.M."/>
            <person name="Miranda-Saavedra D."/>
            <person name="Mukherjee M."/>
            <person name="Park G."/>
            <person name="Park J."/>
            <person name="Park S.Y."/>
            <person name="Proctor R.H."/>
            <person name="Regev A."/>
            <person name="Ruiz-Roldan M.C."/>
            <person name="Sain D."/>
            <person name="Sakthikumar S."/>
            <person name="Sykes S."/>
            <person name="Schwartz D.C."/>
            <person name="Turgeon B.G."/>
            <person name="Wapinski I."/>
            <person name="Yoder O."/>
            <person name="Young S."/>
            <person name="Zeng Q."/>
            <person name="Zhou S."/>
            <person name="Galagan J."/>
            <person name="Cuomo C.A."/>
            <person name="Kistler H.C."/>
            <person name="Rep M."/>
        </authorList>
    </citation>
    <scope>GENOME REANNOTATION</scope>
    <source>
        <strain evidence="5">ATCC MYA-4620 / CBS 123657 / FGSC 9075 / NRRL 31084 / PH-1</strain>
        <strain evidence="4">PH-1 / ATCC MYA-4620 / FGSC 9075 / NRRL 31084</strain>
    </source>
</reference>
<dbReference type="VEuPathDB" id="FungiDB:FGRAMPH1_01G10637"/>
<dbReference type="InParanoid" id="A0A0E0S0U6"/>
<feature type="domain" description="DUF7704" evidence="2">
    <location>
        <begin position="2"/>
        <end position="143"/>
    </location>
</feature>
<dbReference type="EMBL" id="HG970333">
    <property type="protein sequence ID" value="CEF77121.1"/>
    <property type="molecule type" value="Genomic_DNA"/>
</dbReference>
<name>A0A0E0S0U6_GIBZE</name>
<evidence type="ECO:0000313" key="3">
    <source>
        <dbReference type="EMBL" id="CEF77121.1"/>
    </source>
</evidence>
<accession>A0A0E0S0U6</accession>
<dbReference type="STRING" id="229533.A0A0E0S0U6"/>
<dbReference type="InterPro" id="IPR056121">
    <property type="entry name" value="DUF7704"/>
</dbReference>
<feature type="transmembrane region" description="Helical" evidence="1">
    <location>
        <begin position="55"/>
        <end position="74"/>
    </location>
</feature>
<keyword evidence="1" id="KW-0472">Membrane</keyword>
<organism evidence="4">
    <name type="scientific">Gibberella zeae (strain ATCC MYA-4620 / CBS 123657 / FGSC 9075 / NRRL 31084 / PH-1)</name>
    <name type="common">Wheat head blight fungus</name>
    <name type="synonym">Fusarium graminearum</name>
    <dbReference type="NCBI Taxonomy" id="229533"/>
    <lineage>
        <taxon>Eukaryota</taxon>
        <taxon>Fungi</taxon>
        <taxon>Dikarya</taxon>
        <taxon>Ascomycota</taxon>
        <taxon>Pezizomycotina</taxon>
        <taxon>Sordariomycetes</taxon>
        <taxon>Hypocreomycetidae</taxon>
        <taxon>Hypocreales</taxon>
        <taxon>Nectriaceae</taxon>
        <taxon>Fusarium</taxon>
    </lineage>
</organism>
<dbReference type="PANTHER" id="PTHR37019:SF2">
    <property type="entry name" value="EXPERA DOMAIN-CONTAINING PROTEIN"/>
    <property type="match status" value="1"/>
</dbReference>
<keyword evidence="5" id="KW-1185">Reference proteome</keyword>
<dbReference type="PANTHER" id="PTHR37019">
    <property type="entry name" value="CHROMOSOME 1, WHOLE GENOME SHOTGUN SEQUENCE"/>
    <property type="match status" value="1"/>
</dbReference>